<feature type="domain" description="Ketoreductase" evidence="3">
    <location>
        <begin position="7"/>
        <end position="170"/>
    </location>
</feature>
<comment type="caution">
    <text evidence="4">The sequence shown here is derived from an EMBL/GenBank/DDBJ whole genome shotgun (WGS) entry which is preliminary data.</text>
</comment>
<dbReference type="InterPro" id="IPR036291">
    <property type="entry name" value="NAD(P)-bd_dom_sf"/>
</dbReference>
<dbReference type="InterPro" id="IPR050091">
    <property type="entry name" value="PKS_NRPS_Biosynth_Enz"/>
</dbReference>
<dbReference type="InterPro" id="IPR057326">
    <property type="entry name" value="KR_dom"/>
</dbReference>
<evidence type="ECO:0000259" key="3">
    <source>
        <dbReference type="SMART" id="SM00822"/>
    </source>
</evidence>
<dbReference type="Proteomes" id="UP000176101">
    <property type="component" value="Unassembled WGS sequence"/>
</dbReference>
<proteinExistence type="predicted"/>
<evidence type="ECO:0000313" key="4">
    <source>
        <dbReference type="EMBL" id="OEV06478.1"/>
    </source>
</evidence>
<gene>
    <name evidence="4" type="ORF">AN216_00245</name>
</gene>
<evidence type="ECO:0000313" key="5">
    <source>
        <dbReference type="Proteomes" id="UP000176101"/>
    </source>
</evidence>
<dbReference type="PANTHER" id="PTHR43775:SF51">
    <property type="entry name" value="INACTIVE PHENOLPHTHIOCEROL SYNTHESIS POLYKETIDE SYNTHASE TYPE I PKS1-RELATED"/>
    <property type="match status" value="1"/>
</dbReference>
<dbReference type="Pfam" id="PF08659">
    <property type="entry name" value="KR"/>
    <property type="match status" value="1"/>
</dbReference>
<dbReference type="STRING" id="1075402.AN216_00245"/>
<evidence type="ECO:0000256" key="2">
    <source>
        <dbReference type="ARBA" id="ARBA00023268"/>
    </source>
</evidence>
<organism evidence="4 5">
    <name type="scientific">Streptomyces oceani</name>
    <dbReference type="NCBI Taxonomy" id="1075402"/>
    <lineage>
        <taxon>Bacteria</taxon>
        <taxon>Bacillati</taxon>
        <taxon>Actinomycetota</taxon>
        <taxon>Actinomycetes</taxon>
        <taxon>Kitasatosporales</taxon>
        <taxon>Streptomycetaceae</taxon>
        <taxon>Streptomyces</taxon>
    </lineage>
</organism>
<dbReference type="SMART" id="SM00822">
    <property type="entry name" value="PKS_KR"/>
    <property type="match status" value="1"/>
</dbReference>
<dbReference type="Gene3D" id="3.40.50.720">
    <property type="entry name" value="NAD(P)-binding Rossmann-like Domain"/>
    <property type="match status" value="1"/>
</dbReference>
<dbReference type="EMBL" id="LJGU01000053">
    <property type="protein sequence ID" value="OEV06478.1"/>
    <property type="molecule type" value="Genomic_DNA"/>
</dbReference>
<accession>A0A1E7KRD1</accession>
<dbReference type="AlphaFoldDB" id="A0A1E7KRD1"/>
<feature type="non-terminal residue" evidence="4">
    <location>
        <position position="170"/>
    </location>
</feature>
<sequence>VVGGRVGAALVTGASGVLGGVVARHVVERWGVREVVLVSRRGGGAPGMGELEEELVGLGARVRVVACDVGDRGALARVVESIEVLSVVVHAAGVVDDGVVGGLDVGRVERVLGPKVDGAWWLHELTCGREEVVDFVLFSSAAGVFGGAGQGGYAAANSAVDALAQSRRAW</sequence>
<keyword evidence="2" id="KW-0511">Multifunctional enzyme</keyword>
<dbReference type="GO" id="GO:0004312">
    <property type="term" value="F:fatty acid synthase activity"/>
    <property type="evidence" value="ECO:0007669"/>
    <property type="project" value="TreeGrafter"/>
</dbReference>
<dbReference type="OrthoDB" id="9778690at2"/>
<keyword evidence="1" id="KW-0808">Transferase</keyword>
<reference evidence="4 5" key="1">
    <citation type="journal article" date="2016" name="Front. Microbiol.">
        <title>Comparative Genomics Analysis of Streptomyces Species Reveals Their Adaptation to the Marine Environment and Their Diversity at the Genomic Level.</title>
        <authorList>
            <person name="Tian X."/>
            <person name="Zhang Z."/>
            <person name="Yang T."/>
            <person name="Chen M."/>
            <person name="Li J."/>
            <person name="Chen F."/>
            <person name="Yang J."/>
            <person name="Li W."/>
            <person name="Zhang B."/>
            <person name="Zhang Z."/>
            <person name="Wu J."/>
            <person name="Zhang C."/>
            <person name="Long L."/>
            <person name="Xiao J."/>
        </authorList>
    </citation>
    <scope>NUCLEOTIDE SEQUENCE [LARGE SCALE GENOMIC DNA]</scope>
    <source>
        <strain evidence="4 5">SCSIO 02100</strain>
    </source>
</reference>
<name>A0A1E7KRD1_9ACTN</name>
<dbReference type="PANTHER" id="PTHR43775">
    <property type="entry name" value="FATTY ACID SYNTHASE"/>
    <property type="match status" value="1"/>
</dbReference>
<dbReference type="SUPFAM" id="SSF51735">
    <property type="entry name" value="NAD(P)-binding Rossmann-fold domains"/>
    <property type="match status" value="1"/>
</dbReference>
<dbReference type="GO" id="GO:0006633">
    <property type="term" value="P:fatty acid biosynthetic process"/>
    <property type="evidence" value="ECO:0007669"/>
    <property type="project" value="TreeGrafter"/>
</dbReference>
<protein>
    <recommendedName>
        <fullName evidence="3">Ketoreductase domain-containing protein</fullName>
    </recommendedName>
</protein>
<keyword evidence="5" id="KW-1185">Reference proteome</keyword>
<evidence type="ECO:0000256" key="1">
    <source>
        <dbReference type="ARBA" id="ARBA00022679"/>
    </source>
</evidence>
<feature type="non-terminal residue" evidence="4">
    <location>
        <position position="1"/>
    </location>
</feature>
<dbReference type="InterPro" id="IPR013968">
    <property type="entry name" value="PKS_KR"/>
</dbReference>